<evidence type="ECO:0000256" key="1">
    <source>
        <dbReference type="SAM" id="MobiDB-lite"/>
    </source>
</evidence>
<reference evidence="3 4" key="1">
    <citation type="journal article" date="2012" name="J. Bacteriol.">
        <title>Complete Genome Sequence of Mycobacterium vaccae Type Strain ATCC 25954.</title>
        <authorList>
            <person name="Ho Y.S."/>
            <person name="Adroub S.A."/>
            <person name="Abadi M."/>
            <person name="Al Alwan B."/>
            <person name="Alkhateeb R."/>
            <person name="Gao G."/>
            <person name="Ragab A."/>
            <person name="Ali S."/>
            <person name="van Soolingen D."/>
            <person name="Bitter W."/>
            <person name="Pain A."/>
            <person name="Abdallah A.M."/>
        </authorList>
    </citation>
    <scope>NUCLEOTIDE SEQUENCE [LARGE SCALE GENOMIC DNA]</scope>
    <source>
        <strain evidence="3 4">ATCC 25954</strain>
    </source>
</reference>
<dbReference type="InterPro" id="IPR043796">
    <property type="entry name" value="ESX-1_EspA/EspE-like"/>
</dbReference>
<dbReference type="eggNOG" id="ENOG5033WS1">
    <property type="taxonomic scope" value="Bacteria"/>
</dbReference>
<keyword evidence="4" id="KW-1185">Reference proteome</keyword>
<organism evidence="3 4">
    <name type="scientific">Mycolicibacterium vaccae ATCC 25954</name>
    <dbReference type="NCBI Taxonomy" id="1194972"/>
    <lineage>
        <taxon>Bacteria</taxon>
        <taxon>Bacillati</taxon>
        <taxon>Actinomycetota</taxon>
        <taxon>Actinomycetes</taxon>
        <taxon>Mycobacteriales</taxon>
        <taxon>Mycobacteriaceae</taxon>
        <taxon>Mycolicibacterium</taxon>
    </lineage>
</organism>
<proteinExistence type="predicted"/>
<dbReference type="HOGENOM" id="CLU_555290_0_0_11"/>
<feature type="domain" description="ESX-1 secretion-associated protein EspA/EspE-like" evidence="2">
    <location>
        <begin position="18"/>
        <end position="99"/>
    </location>
</feature>
<dbReference type="Pfam" id="PF18879">
    <property type="entry name" value="EspA_EspE"/>
    <property type="match status" value="1"/>
</dbReference>
<protein>
    <recommendedName>
        <fullName evidence="2">ESX-1 secretion-associated protein EspA/EspE-like domain-containing protein</fullName>
    </recommendedName>
</protein>
<gene>
    <name evidence="3" type="ORF">MVAC_02881</name>
</gene>
<comment type="caution">
    <text evidence="3">The sequence shown here is derived from an EMBL/GenBank/DDBJ whole genome shotgun (WGS) entry which is preliminary data.</text>
</comment>
<feature type="region of interest" description="Disordered" evidence="1">
    <location>
        <begin position="162"/>
        <end position="185"/>
    </location>
</feature>
<accession>K0UZC2</accession>
<evidence type="ECO:0000313" key="3">
    <source>
        <dbReference type="EMBL" id="EJZ12166.1"/>
    </source>
</evidence>
<dbReference type="Proteomes" id="UP000006072">
    <property type="component" value="Unassembled WGS sequence"/>
</dbReference>
<sequence>MSALEGFLSTWTRARATFGAGAPQPGASYDHSGALSRLTDDLDRAAPAGHWSGGAATAYGRANTDHQCVVRELGSLDQRLAEQIDRSAHIVTAGRQDLDAVREWVVAAAASAPRNRAGELMLAPIIQKGLTQLTEIVTRANADLNAVGGSIATIGGEFQALGTGQKFGGPPETPAPGEDNLDELDKSERTRNQIDAFREVFGRNPVSDSDWLTASALDPHSYDPKNQGVEANVVVGRIEPVPGQGVVRTNLFIPSEDVWAPTVGLPPYDNNLGDNRGFSPTAGPEASRVAIYTDFDNGIVVARQNPSINADTGEVRTGTPSIGAVQTADGGVLINYNAADPFSPGGESLAKGSGISVNGTLGIVPSETGPRVGGDDVTTFPALEVYSDRGGTTTTLLQEWPTFFDNAAGPLAGLPFDKGVGDPTVVPSFNSVVPQMVPPAIPGVGEPAPIPVLPPTTIVPPGNFTPFGPAGDAPAVRQYTPLQGTEFLPGR</sequence>
<dbReference type="PATRIC" id="fig|1194972.3.peg.584"/>
<evidence type="ECO:0000259" key="2">
    <source>
        <dbReference type="Pfam" id="PF18879"/>
    </source>
</evidence>
<name>K0UZC2_MYCVA</name>
<dbReference type="RefSeq" id="WP_003929773.1">
    <property type="nucleotide sequence ID" value="NZ_JH814687.1"/>
</dbReference>
<dbReference type="EMBL" id="ALQA01000004">
    <property type="protein sequence ID" value="EJZ12166.1"/>
    <property type="molecule type" value="Genomic_DNA"/>
</dbReference>
<evidence type="ECO:0000313" key="4">
    <source>
        <dbReference type="Proteomes" id="UP000006072"/>
    </source>
</evidence>
<dbReference type="AlphaFoldDB" id="K0UZC2"/>